<dbReference type="InterPro" id="IPR052362">
    <property type="entry name" value="HTH-GbsR_regulator"/>
</dbReference>
<dbReference type="EMBL" id="SLWS01000002">
    <property type="protein sequence ID" value="TCO62958.1"/>
    <property type="molecule type" value="Genomic_DNA"/>
</dbReference>
<dbReference type="PANTHER" id="PTHR38465">
    <property type="entry name" value="HTH-TYPE TRANSCRIPTIONAL REGULATOR MJ1563-RELATED"/>
    <property type="match status" value="1"/>
</dbReference>
<evidence type="ECO:0008006" key="6">
    <source>
        <dbReference type="Google" id="ProtNLM"/>
    </source>
</evidence>
<dbReference type="InterPro" id="IPR036390">
    <property type="entry name" value="WH_DNA-bd_sf"/>
</dbReference>
<reference evidence="4 5" key="1">
    <citation type="submission" date="2019-03" db="EMBL/GenBank/DDBJ databases">
        <title>Genomic Encyclopedia of Type Strains, Phase IV (KMG-IV): sequencing the most valuable type-strain genomes for metagenomic binning, comparative biology and taxonomic classification.</title>
        <authorList>
            <person name="Goeker M."/>
        </authorList>
    </citation>
    <scope>NUCLEOTIDE SEQUENCE [LARGE SCALE GENOMIC DNA]</scope>
    <source>
        <strain evidence="4 5">DSM 45934</strain>
    </source>
</reference>
<sequence length="169" mass="18310">MPTADEFAFLDRVADFYAREYGYPPVAGRVLGYLLICQPPEQSIAELSEALFASRSAITGAVTLLTGYRAVRRARSVGQRMDHVTLDPQALDPTGMAGTTYREQATIARDALALLADGATGRRAMIQEGAAFYDFLAERMPALLAEWHELRGPGPRPHPNSDGVVGGML</sequence>
<dbReference type="OrthoDB" id="67158at2"/>
<dbReference type="InterPro" id="IPR036388">
    <property type="entry name" value="WH-like_DNA-bd_sf"/>
</dbReference>
<dbReference type="SUPFAM" id="SSF46785">
    <property type="entry name" value="Winged helix' DNA-binding domain"/>
    <property type="match status" value="1"/>
</dbReference>
<evidence type="ECO:0000313" key="5">
    <source>
        <dbReference type="Proteomes" id="UP000295680"/>
    </source>
</evidence>
<keyword evidence="5" id="KW-1185">Reference proteome</keyword>
<dbReference type="Proteomes" id="UP000295680">
    <property type="component" value="Unassembled WGS sequence"/>
</dbReference>
<evidence type="ECO:0000256" key="1">
    <source>
        <dbReference type="ARBA" id="ARBA00023015"/>
    </source>
</evidence>
<dbReference type="GO" id="GO:0003677">
    <property type="term" value="F:DNA binding"/>
    <property type="evidence" value="ECO:0007669"/>
    <property type="project" value="UniProtKB-KW"/>
</dbReference>
<dbReference type="AlphaFoldDB" id="A0A4R2JZT3"/>
<evidence type="ECO:0000256" key="2">
    <source>
        <dbReference type="ARBA" id="ARBA00023125"/>
    </source>
</evidence>
<keyword evidence="1" id="KW-0805">Transcription regulation</keyword>
<dbReference type="RefSeq" id="WP_132115096.1">
    <property type="nucleotide sequence ID" value="NZ_SLWS01000002.1"/>
</dbReference>
<dbReference type="Gene3D" id="1.10.10.10">
    <property type="entry name" value="Winged helix-like DNA-binding domain superfamily/Winged helix DNA-binding domain"/>
    <property type="match status" value="1"/>
</dbReference>
<evidence type="ECO:0000313" key="4">
    <source>
        <dbReference type="EMBL" id="TCO62958.1"/>
    </source>
</evidence>
<name>A0A4R2JZT3_9PSEU</name>
<gene>
    <name evidence="4" type="ORF">EV192_1021099</name>
</gene>
<accession>A0A4R2JZT3</accession>
<protein>
    <recommendedName>
        <fullName evidence="6">DNA-binding transcriptional regulator GbsR (MarR family)</fullName>
    </recommendedName>
</protein>
<comment type="caution">
    <text evidence="4">The sequence shown here is derived from an EMBL/GenBank/DDBJ whole genome shotgun (WGS) entry which is preliminary data.</text>
</comment>
<keyword evidence="2" id="KW-0238">DNA-binding</keyword>
<keyword evidence="3" id="KW-0804">Transcription</keyword>
<dbReference type="PANTHER" id="PTHR38465:SF2">
    <property type="entry name" value="HTH-TYPE TRANSCRIPTIONAL REGULATOR MMPR5"/>
    <property type="match status" value="1"/>
</dbReference>
<proteinExistence type="predicted"/>
<evidence type="ECO:0000256" key="3">
    <source>
        <dbReference type="ARBA" id="ARBA00023163"/>
    </source>
</evidence>
<organism evidence="4 5">
    <name type="scientific">Actinocrispum wychmicini</name>
    <dbReference type="NCBI Taxonomy" id="1213861"/>
    <lineage>
        <taxon>Bacteria</taxon>
        <taxon>Bacillati</taxon>
        <taxon>Actinomycetota</taxon>
        <taxon>Actinomycetes</taxon>
        <taxon>Pseudonocardiales</taxon>
        <taxon>Pseudonocardiaceae</taxon>
        <taxon>Actinocrispum</taxon>
    </lineage>
</organism>